<gene>
    <name evidence="1" type="ORF">MRATA1EN22A_LOCUS14572</name>
</gene>
<reference evidence="1" key="1">
    <citation type="submission" date="2023-05" db="EMBL/GenBank/DDBJ databases">
        <authorList>
            <consortium name="ELIXIR-Norway"/>
        </authorList>
    </citation>
    <scope>NUCLEOTIDE SEQUENCE</scope>
</reference>
<accession>A0AC59Z6K8</accession>
<sequence>MLGVPAAGSLGAERTPQARTQATLLRRRQAGASAVRALVLTQPGRGLSSERTSGSLASGPGGLSRQCAARAGGPCPWRQAVRHLPALTLHGANSASGLFMKISSRSPPPPPQLLPFPLVPALLKQIFPRVSVGRRGVRPDLAHLRMMGMMMTVGGEQLAPYRAPGPQGRTPGRCPICSVMGSRPRERSMPDVAETGSSWHPIHRGPDDAGEVSRK</sequence>
<proteinExistence type="predicted"/>
<name>A0AC59Z6K8_RANTA</name>
<protein>
    <submittedName>
        <fullName evidence="1">Uncharacterized protein</fullName>
    </submittedName>
</protein>
<dbReference type="Proteomes" id="UP001162501">
    <property type="component" value="Chromosome 25"/>
</dbReference>
<organism evidence="1 2">
    <name type="scientific">Rangifer tarandus platyrhynchus</name>
    <name type="common">Svalbard reindeer</name>
    <dbReference type="NCBI Taxonomy" id="3082113"/>
    <lineage>
        <taxon>Eukaryota</taxon>
        <taxon>Metazoa</taxon>
        <taxon>Chordata</taxon>
        <taxon>Craniata</taxon>
        <taxon>Vertebrata</taxon>
        <taxon>Euteleostomi</taxon>
        <taxon>Mammalia</taxon>
        <taxon>Eutheria</taxon>
        <taxon>Laurasiatheria</taxon>
        <taxon>Artiodactyla</taxon>
        <taxon>Ruminantia</taxon>
        <taxon>Pecora</taxon>
        <taxon>Cervidae</taxon>
        <taxon>Odocoileinae</taxon>
        <taxon>Rangifer</taxon>
    </lineage>
</organism>
<dbReference type="EMBL" id="OX596109">
    <property type="protein sequence ID" value="CAN0265219.1"/>
    <property type="molecule type" value="Genomic_DNA"/>
</dbReference>
<evidence type="ECO:0000313" key="1">
    <source>
        <dbReference type="EMBL" id="CAN0265219.1"/>
    </source>
</evidence>
<reference evidence="1" key="2">
    <citation type="submission" date="2025-03" db="EMBL/GenBank/DDBJ databases">
        <authorList>
            <consortium name="ELIXIR-Norway"/>
            <consortium name="Elixir Norway"/>
        </authorList>
    </citation>
    <scope>NUCLEOTIDE SEQUENCE</scope>
</reference>
<evidence type="ECO:0000313" key="2">
    <source>
        <dbReference type="Proteomes" id="UP001162501"/>
    </source>
</evidence>